<dbReference type="AlphaFoldDB" id="A0A220MNI1"/>
<gene>
    <name evidence="2" type="ORF">BP422_22555</name>
</gene>
<reference evidence="2 3" key="1">
    <citation type="submission" date="2016-11" db="EMBL/GenBank/DDBJ databases">
        <authorList>
            <person name="Jaros S."/>
            <person name="Januszkiewicz K."/>
            <person name="Wedrychowicz H."/>
        </authorList>
    </citation>
    <scope>NUCLEOTIDE SEQUENCE [LARGE SCALE GENOMIC DNA]</scope>
    <source>
        <strain evidence="2 3">NF2</strain>
    </source>
</reference>
<evidence type="ECO:0000313" key="3">
    <source>
        <dbReference type="Proteomes" id="UP000197781"/>
    </source>
</evidence>
<organism evidence="2 3">
    <name type="scientific">Brevibacillus formosus</name>
    <dbReference type="NCBI Taxonomy" id="54913"/>
    <lineage>
        <taxon>Bacteria</taxon>
        <taxon>Bacillati</taxon>
        <taxon>Bacillota</taxon>
        <taxon>Bacilli</taxon>
        <taxon>Bacillales</taxon>
        <taxon>Paenibacillaceae</taxon>
        <taxon>Brevibacillus</taxon>
    </lineage>
</organism>
<dbReference type="Proteomes" id="UP000197781">
    <property type="component" value="Chromosome"/>
</dbReference>
<protein>
    <submittedName>
        <fullName evidence="2">Uncharacterized protein</fullName>
    </submittedName>
</protein>
<feature type="region of interest" description="Disordered" evidence="1">
    <location>
        <begin position="128"/>
        <end position="153"/>
    </location>
</feature>
<sequence>MRTSVNVMGIQTKNIMERISVTLKAVLQTGKENKKVQLIEKEEGIELPRVISAQDPVFEDKRLMEEIPEPNLNEALIAPPNGMVDRTRESPLAKKYRNTYNGKRQAIIKQAYQLKASEARRTHLYLVAAPQTENKQPHEIRDLRSSPSPPVAT</sequence>
<dbReference type="KEGG" id="bfm:BP422_22555"/>
<dbReference type="RefSeq" id="WP_088909685.1">
    <property type="nucleotide sequence ID" value="NZ_CP018145.1"/>
</dbReference>
<name>A0A220MNI1_9BACL</name>
<accession>A0A220MNI1</accession>
<proteinExistence type="predicted"/>
<dbReference type="EMBL" id="CP018145">
    <property type="protein sequence ID" value="ASJ56080.1"/>
    <property type="molecule type" value="Genomic_DNA"/>
</dbReference>
<evidence type="ECO:0000313" key="2">
    <source>
        <dbReference type="EMBL" id="ASJ56080.1"/>
    </source>
</evidence>
<feature type="compositionally biased region" description="Basic and acidic residues" evidence="1">
    <location>
        <begin position="135"/>
        <end position="144"/>
    </location>
</feature>
<evidence type="ECO:0000256" key="1">
    <source>
        <dbReference type="SAM" id="MobiDB-lite"/>
    </source>
</evidence>